<dbReference type="InterPro" id="IPR029063">
    <property type="entry name" value="SAM-dependent_MTases_sf"/>
</dbReference>
<evidence type="ECO:0000313" key="2">
    <source>
        <dbReference type="EMBL" id="CAK9085997.1"/>
    </source>
</evidence>
<evidence type="ECO:0000256" key="1">
    <source>
        <dbReference type="SAM" id="MobiDB-lite"/>
    </source>
</evidence>
<gene>
    <name evidence="2" type="ORF">SCF082_LOCUS40701</name>
</gene>
<accession>A0ABP0QCL5</accession>
<dbReference type="EMBL" id="CAXAMM010039374">
    <property type="protein sequence ID" value="CAK9085997.1"/>
    <property type="molecule type" value="Genomic_DNA"/>
</dbReference>
<protein>
    <submittedName>
        <fullName evidence="2">Integrase catalytic domain-containing protein</fullName>
    </submittedName>
</protein>
<feature type="region of interest" description="Disordered" evidence="1">
    <location>
        <begin position="341"/>
        <end position="379"/>
    </location>
</feature>
<evidence type="ECO:0000313" key="3">
    <source>
        <dbReference type="Proteomes" id="UP001642464"/>
    </source>
</evidence>
<dbReference type="InterPro" id="IPR006342">
    <property type="entry name" value="FkbM_mtfrase"/>
</dbReference>
<organism evidence="2 3">
    <name type="scientific">Durusdinium trenchii</name>
    <dbReference type="NCBI Taxonomy" id="1381693"/>
    <lineage>
        <taxon>Eukaryota</taxon>
        <taxon>Sar</taxon>
        <taxon>Alveolata</taxon>
        <taxon>Dinophyceae</taxon>
        <taxon>Suessiales</taxon>
        <taxon>Symbiodiniaceae</taxon>
        <taxon>Durusdinium</taxon>
    </lineage>
</organism>
<comment type="caution">
    <text evidence="2">The sequence shown here is derived from an EMBL/GenBank/DDBJ whole genome shotgun (WGS) entry which is preliminary data.</text>
</comment>
<dbReference type="SUPFAM" id="SSF53335">
    <property type="entry name" value="S-adenosyl-L-methionine-dependent methyltransferases"/>
    <property type="match status" value="1"/>
</dbReference>
<feature type="compositionally biased region" description="Basic and acidic residues" evidence="1">
    <location>
        <begin position="142"/>
        <end position="165"/>
    </location>
</feature>
<dbReference type="NCBIfam" id="TIGR01444">
    <property type="entry name" value="fkbM_fam"/>
    <property type="match status" value="1"/>
</dbReference>
<name>A0ABP0QCL5_9DINO</name>
<reference evidence="2 3" key="1">
    <citation type="submission" date="2024-02" db="EMBL/GenBank/DDBJ databases">
        <authorList>
            <person name="Chen Y."/>
            <person name="Shah S."/>
            <person name="Dougan E. K."/>
            <person name="Thang M."/>
            <person name="Chan C."/>
        </authorList>
    </citation>
    <scope>NUCLEOTIDE SEQUENCE [LARGE SCALE GENOMIC DNA]</scope>
</reference>
<keyword evidence="3" id="KW-1185">Reference proteome</keyword>
<sequence length="593" mass="66448">MEAKICVLDTASFSSCHGDLVTMVESVLQRLQRDRIKVILVFKDECLWAAVRRASGRTGCLYLPAFNEPTILDTLELCIQYDNAYFITAFDLSTLEADWRVSSSTKAWLKKYTSQLQVTYFFDQHGIFHPSWPVPEPAPRARGPERPRPRPLERPEFRPQERPEVKQAAEPAARWLRQEFVKLPTGWWTDQLEPEMAVLPLRVAGALQPVLAIVGANEKDPILQQAVSWCNNLPCIKVQEHEDFQTWRAAQVRGPWSDRGWTSHVAFAVGGEIDGLWAIGAGTKKLARKRAARLALLVAERAQRHGAGPQDPLWDLVERAKQLLEHACSANVEADAVDGALSTGPLNGEDRKWPPATSAAREPARDVAAAVPRQTNEPDLRSWDTGHVWAVRPERGAQVVRLAQEPGQRRLRIVEAGPHIGDCMLWAAAELKSRLRATCVEPVAQVVALFRRSIEANGFSELVELHHAFLGDADVLGSNADWSDAWRRVGGAVPWRRLDSLVKDPVVDVLKIHTNGGERQILDGANDLFNRQAVRVVILHSAEPHQLWPSAEFLLQRGYAVLVEQRRIAAGDEEWLRSRVQEVGGLQLHAFRE</sequence>
<dbReference type="CDD" id="cd00048">
    <property type="entry name" value="DSRM_SF"/>
    <property type="match status" value="1"/>
</dbReference>
<proteinExistence type="predicted"/>
<dbReference type="Proteomes" id="UP001642464">
    <property type="component" value="Unassembled WGS sequence"/>
</dbReference>
<dbReference type="Gene3D" id="3.40.50.150">
    <property type="entry name" value="Vaccinia Virus protein VP39"/>
    <property type="match status" value="1"/>
</dbReference>
<feature type="region of interest" description="Disordered" evidence="1">
    <location>
        <begin position="133"/>
        <end position="165"/>
    </location>
</feature>